<dbReference type="InterPro" id="IPR000073">
    <property type="entry name" value="AB_hydrolase_1"/>
</dbReference>
<name>A0A2W2AYK9_9HYPH</name>
<evidence type="ECO:0000256" key="1">
    <source>
        <dbReference type="ARBA" id="ARBA00022801"/>
    </source>
</evidence>
<protein>
    <submittedName>
        <fullName evidence="3">Alpha/beta hydrolase</fullName>
    </submittedName>
</protein>
<dbReference type="PRINTS" id="PR00412">
    <property type="entry name" value="EPOXHYDRLASE"/>
</dbReference>
<proteinExistence type="predicted"/>
<dbReference type="SUPFAM" id="SSF53474">
    <property type="entry name" value="alpha/beta-Hydrolases"/>
    <property type="match status" value="1"/>
</dbReference>
<reference evidence="4" key="1">
    <citation type="submission" date="2018-06" db="EMBL/GenBank/DDBJ databases">
        <title>Aestuariibacter litoralis strain KCTC 52945T.</title>
        <authorList>
            <person name="Li X."/>
            <person name="Salam N."/>
            <person name="Li J.-L."/>
            <person name="Chen Y.-M."/>
            <person name="Yang Z.-W."/>
            <person name="Zhang L.-Y."/>
            <person name="Han M.-X."/>
            <person name="Xiao M."/>
            <person name="Li W.-J."/>
        </authorList>
    </citation>
    <scope>NUCLEOTIDE SEQUENCE [LARGE SCALE GENOMIC DNA]</scope>
    <source>
        <strain evidence="4">KCTC 52945</strain>
    </source>
</reference>
<evidence type="ECO:0000259" key="2">
    <source>
        <dbReference type="Pfam" id="PF00561"/>
    </source>
</evidence>
<gene>
    <name evidence="3" type="ORF">DK847_04445</name>
</gene>
<dbReference type="EMBL" id="QKVK01000002">
    <property type="protein sequence ID" value="PZF77690.1"/>
    <property type="molecule type" value="Genomic_DNA"/>
</dbReference>
<dbReference type="InterPro" id="IPR000639">
    <property type="entry name" value="Epox_hydrolase-like"/>
</dbReference>
<dbReference type="GO" id="GO:0016787">
    <property type="term" value="F:hydrolase activity"/>
    <property type="evidence" value="ECO:0007669"/>
    <property type="project" value="UniProtKB-KW"/>
</dbReference>
<comment type="caution">
    <text evidence="3">The sequence shown here is derived from an EMBL/GenBank/DDBJ whole genome shotgun (WGS) entry which is preliminary data.</text>
</comment>
<dbReference type="AlphaFoldDB" id="A0A2W2AYK9"/>
<feature type="domain" description="AB hydrolase-1" evidence="2">
    <location>
        <begin position="29"/>
        <end position="284"/>
    </location>
</feature>
<dbReference type="Pfam" id="PF00561">
    <property type="entry name" value="Abhydrolase_1"/>
    <property type="match status" value="1"/>
</dbReference>
<evidence type="ECO:0000313" key="4">
    <source>
        <dbReference type="Proteomes" id="UP000248795"/>
    </source>
</evidence>
<keyword evidence="1 3" id="KW-0378">Hydrolase</keyword>
<dbReference type="Proteomes" id="UP000248795">
    <property type="component" value="Unassembled WGS sequence"/>
</dbReference>
<dbReference type="RefSeq" id="WP_111196437.1">
    <property type="nucleotide sequence ID" value="NZ_QKVK01000002.1"/>
</dbReference>
<evidence type="ECO:0000313" key="3">
    <source>
        <dbReference type="EMBL" id="PZF77690.1"/>
    </source>
</evidence>
<accession>A0A2W2AYK9</accession>
<dbReference type="Gene3D" id="3.40.50.1820">
    <property type="entry name" value="alpha/beta hydrolase"/>
    <property type="match status" value="1"/>
</dbReference>
<keyword evidence="4" id="KW-1185">Reference proteome</keyword>
<organism evidence="3 4">
    <name type="scientific">Aestuariivirga litoralis</name>
    <dbReference type="NCBI Taxonomy" id="2650924"/>
    <lineage>
        <taxon>Bacteria</taxon>
        <taxon>Pseudomonadati</taxon>
        <taxon>Pseudomonadota</taxon>
        <taxon>Alphaproteobacteria</taxon>
        <taxon>Hyphomicrobiales</taxon>
        <taxon>Aestuariivirgaceae</taxon>
        <taxon>Aestuariivirga</taxon>
    </lineage>
</organism>
<dbReference type="PANTHER" id="PTHR43329">
    <property type="entry name" value="EPOXIDE HYDROLASE"/>
    <property type="match status" value="1"/>
</dbReference>
<sequence length="300" mass="33352">MSTLFPGTREYRHRQAGVEIFARIGGSGPPLLLVHGFPQTHAMWHKVAPELMKRFTCVMPDLRGYGYSSCPPNDAKNEAYSKRAMANDLIALMKSLGHERFAVVGHDRGARVGYRMALDHAGAVTCLTVLDIVPTHAMWHNFTVRLAMKTYHWLFLAQPHPLPEMLIEPNPVGYLDYTIASWTKAKDLSAFSEEALSEYRLHYATPEHIHATCNDYRAGATYDLAADVVDHAAERKIACPTLALWGTAGIPSETDGPLETWHAWCESVEGQGIDSGHFVAEENPKAVLDALVPFLDRHAH</sequence>
<dbReference type="InterPro" id="IPR029058">
    <property type="entry name" value="AB_hydrolase_fold"/>
</dbReference>